<dbReference type="GO" id="GO:0016042">
    <property type="term" value="P:lipid catabolic process"/>
    <property type="evidence" value="ECO:0007669"/>
    <property type="project" value="UniProtKB-UniRule"/>
</dbReference>
<dbReference type="GO" id="GO:2000304">
    <property type="term" value="P:positive regulation of ceramide biosynthetic process"/>
    <property type="evidence" value="ECO:0007669"/>
    <property type="project" value="TreeGrafter"/>
</dbReference>
<dbReference type="Proteomes" id="UP000038045">
    <property type="component" value="Unplaced"/>
</dbReference>
<organism evidence="7 8">
    <name type="scientific">Parastrongyloides trichosuri</name>
    <name type="common">Possum-specific nematode worm</name>
    <dbReference type="NCBI Taxonomy" id="131310"/>
    <lineage>
        <taxon>Eukaryota</taxon>
        <taxon>Metazoa</taxon>
        <taxon>Ecdysozoa</taxon>
        <taxon>Nematoda</taxon>
        <taxon>Chromadorea</taxon>
        <taxon>Rhabditida</taxon>
        <taxon>Tylenchina</taxon>
        <taxon>Panagrolaimomorpha</taxon>
        <taxon>Strongyloidoidea</taxon>
        <taxon>Strongyloididae</taxon>
        <taxon>Parastrongyloides</taxon>
    </lineage>
</organism>
<evidence type="ECO:0000256" key="2">
    <source>
        <dbReference type="ARBA" id="ARBA00022801"/>
    </source>
</evidence>
<proteinExistence type="predicted"/>
<evidence type="ECO:0000313" key="7">
    <source>
        <dbReference type="Proteomes" id="UP000038045"/>
    </source>
</evidence>
<dbReference type="AlphaFoldDB" id="A0A0N4Z0X8"/>
<dbReference type="PANTHER" id="PTHR24139">
    <property type="entry name" value="CALCIUM-INDEPENDENT PHOSPHOLIPASE A2"/>
    <property type="match status" value="1"/>
</dbReference>
<keyword evidence="5" id="KW-0442">Lipid degradation</keyword>
<feature type="active site" description="Proton acceptor" evidence="5">
    <location>
        <position position="322"/>
    </location>
</feature>
<dbReference type="InterPro" id="IPR047148">
    <property type="entry name" value="PLPL9"/>
</dbReference>
<dbReference type="STRING" id="131310.A0A0N4Z0X8"/>
<dbReference type="GO" id="GO:0052816">
    <property type="term" value="F:long-chain fatty acyl-CoA hydrolase activity"/>
    <property type="evidence" value="ECO:0007669"/>
    <property type="project" value="TreeGrafter"/>
</dbReference>
<evidence type="ECO:0000256" key="3">
    <source>
        <dbReference type="ARBA" id="ARBA00023043"/>
    </source>
</evidence>
<feature type="short sequence motif" description="DGA/G" evidence="5">
    <location>
        <begin position="322"/>
        <end position="324"/>
    </location>
</feature>
<dbReference type="InterPro" id="IPR016035">
    <property type="entry name" value="Acyl_Trfase/lysoPLipase"/>
</dbReference>
<evidence type="ECO:0000256" key="1">
    <source>
        <dbReference type="ARBA" id="ARBA00022737"/>
    </source>
</evidence>
<evidence type="ECO:0000259" key="6">
    <source>
        <dbReference type="PROSITE" id="PS51635"/>
    </source>
</evidence>
<protein>
    <submittedName>
        <fullName evidence="8">PNPLA domain-containing protein</fullName>
    </submittedName>
</protein>
<dbReference type="WBParaSite" id="PTRK_0000035700.1">
    <property type="protein sequence ID" value="PTRK_0000035700.1"/>
    <property type="gene ID" value="PTRK_0000035700"/>
</dbReference>
<evidence type="ECO:0000256" key="4">
    <source>
        <dbReference type="ARBA" id="ARBA00023098"/>
    </source>
</evidence>
<dbReference type="GO" id="GO:0005739">
    <property type="term" value="C:mitochondrion"/>
    <property type="evidence" value="ECO:0007669"/>
    <property type="project" value="TreeGrafter"/>
</dbReference>
<keyword evidence="2 5" id="KW-0378">Hydrolase</keyword>
<feature type="short sequence motif" description="GXSXG" evidence="5">
    <location>
        <begin position="194"/>
        <end position="198"/>
    </location>
</feature>
<dbReference type="PANTHER" id="PTHR24139:SF34">
    <property type="entry name" value="85_88 KDA CALCIUM-INDEPENDENT PHOSPHOLIPASE A2"/>
    <property type="match status" value="1"/>
</dbReference>
<keyword evidence="4 5" id="KW-0443">Lipid metabolism</keyword>
<keyword evidence="3" id="KW-0040">ANK repeat</keyword>
<dbReference type="InterPro" id="IPR002641">
    <property type="entry name" value="PNPLA_dom"/>
</dbReference>
<dbReference type="Pfam" id="PF01734">
    <property type="entry name" value="Patatin"/>
    <property type="match status" value="1"/>
</dbReference>
<evidence type="ECO:0000313" key="8">
    <source>
        <dbReference type="WBParaSite" id="PTRK_0000035700.1"/>
    </source>
</evidence>
<feature type="active site" description="Nucleophile" evidence="5">
    <location>
        <position position="196"/>
    </location>
</feature>
<accession>A0A0N4Z0X8</accession>
<sequence length="546" mass="62952">MWGVKKYFNKPRSRSTDNCESSEFSLINAVKACDIRRIVHIYSMEKCEQKMWNASNDNLLHMAVSTENSLMVKTILLLYEKKCKFREKRNKQGLRPIDLANKEIEEVFKQWDGETNIMCESQCNGTSNYKESDMRKKLNSSILLQRLPHLSNKSKVLLSLDGGGIRGLAAIQILMKLEERLGMPIHDVVDWMAGTSTGAYISIMIAQKRSLEDMRKIYLKFKGKVFRGMRPYNTLVLEKSLQEILGTELFTHFEKPKIIVTTCKIYNNQPQLKLLRNYKTEKIKEDNSKKEDVDFDLMQTWEVGRCSSAAPTYFEPYKGFIDGGIMSNNPAMELLTEFFEHNYSRQIQKNLSKHENNGLDKIEQTQDSLNEKTAKITKDLWPTSICLNEECSNENKSSDNCMEDIACVISIGTGGWKGNIKVPEANAYSHNVNNNTHHNEPQRKNLIKKWVDLKGILPVFIRQLTASDGLPVERARAWCHSIGVPYFRITANHTDKLKLDDSNDISIIQMMWDTEIYLRTEGKSEINKLIHYLKLFCKIKQNSNSL</sequence>
<reference evidence="8" key="1">
    <citation type="submission" date="2017-02" db="UniProtKB">
        <authorList>
            <consortium name="WormBaseParasite"/>
        </authorList>
    </citation>
    <scope>IDENTIFICATION</scope>
</reference>
<dbReference type="SUPFAM" id="SSF52151">
    <property type="entry name" value="FabD/lysophospholipase-like"/>
    <property type="match status" value="1"/>
</dbReference>
<feature type="short sequence motif" description="GXGXXG" evidence="5">
    <location>
        <begin position="162"/>
        <end position="167"/>
    </location>
</feature>
<dbReference type="Gene3D" id="3.40.1090.10">
    <property type="entry name" value="Cytosolic phospholipase A2 catalytic domain"/>
    <property type="match status" value="1"/>
</dbReference>
<feature type="domain" description="PNPLA" evidence="6">
    <location>
        <begin position="158"/>
        <end position="335"/>
    </location>
</feature>
<keyword evidence="7" id="KW-1185">Reference proteome</keyword>
<keyword evidence="1" id="KW-0677">Repeat</keyword>
<evidence type="ECO:0000256" key="5">
    <source>
        <dbReference type="PROSITE-ProRule" id="PRU01161"/>
    </source>
</evidence>
<dbReference type="PROSITE" id="PS51635">
    <property type="entry name" value="PNPLA"/>
    <property type="match status" value="1"/>
</dbReference>
<name>A0A0N4Z0X8_PARTI</name>
<dbReference type="GO" id="GO:0047499">
    <property type="term" value="F:calcium-independent phospholipase A2 activity"/>
    <property type="evidence" value="ECO:0007669"/>
    <property type="project" value="InterPro"/>
</dbReference>